<keyword evidence="6" id="KW-0472">Membrane</keyword>
<reference evidence="7" key="1">
    <citation type="submission" date="2018-02" db="EMBL/GenBank/DDBJ databases">
        <title>Rhizophora mucronata_Transcriptome.</title>
        <authorList>
            <person name="Meera S.P."/>
            <person name="Sreeshan A."/>
            <person name="Augustine A."/>
        </authorList>
    </citation>
    <scope>NUCLEOTIDE SEQUENCE</scope>
    <source>
        <tissue evidence="7">Leaf</tissue>
    </source>
</reference>
<dbReference type="PANTHER" id="PTHR13234">
    <property type="entry name" value="GAMMA-INTERFERON INDUCIBLE LYSOSOMAL THIOL REDUCTASE GILT"/>
    <property type="match status" value="1"/>
</dbReference>
<keyword evidence="3" id="KW-0964">Secreted</keyword>
<evidence type="ECO:0000256" key="6">
    <source>
        <dbReference type="SAM" id="Phobius"/>
    </source>
</evidence>
<comment type="subcellular location">
    <subcellularLocation>
        <location evidence="1">Secreted</location>
    </subcellularLocation>
</comment>
<protein>
    <submittedName>
        <fullName evidence="7">Gamma-interferon-inducible lysosomal thiol reductase-like</fullName>
    </submittedName>
</protein>
<dbReference type="AlphaFoldDB" id="A0A2P2IWF6"/>
<dbReference type="EMBL" id="GGEC01005061">
    <property type="protein sequence ID" value="MBW85544.1"/>
    <property type="molecule type" value="Transcribed_RNA"/>
</dbReference>
<dbReference type="PANTHER" id="PTHR13234:SF8">
    <property type="entry name" value="GAMMA-INTERFERON-INDUCIBLE LYSOSOMAL THIOL REDUCTASE"/>
    <property type="match status" value="1"/>
</dbReference>
<dbReference type="GO" id="GO:0016671">
    <property type="term" value="F:oxidoreductase activity, acting on a sulfur group of donors, disulfide as acceptor"/>
    <property type="evidence" value="ECO:0007669"/>
    <property type="project" value="InterPro"/>
</dbReference>
<keyword evidence="4" id="KW-0732">Signal</keyword>
<accession>A0A2P2IWF6</accession>
<evidence type="ECO:0000256" key="3">
    <source>
        <dbReference type="ARBA" id="ARBA00022525"/>
    </source>
</evidence>
<dbReference type="InterPro" id="IPR004911">
    <property type="entry name" value="Interferon-induced_GILT"/>
</dbReference>
<evidence type="ECO:0000256" key="1">
    <source>
        <dbReference type="ARBA" id="ARBA00004613"/>
    </source>
</evidence>
<evidence type="ECO:0000256" key="4">
    <source>
        <dbReference type="ARBA" id="ARBA00022729"/>
    </source>
</evidence>
<keyword evidence="6" id="KW-1133">Transmembrane helix</keyword>
<feature type="transmembrane region" description="Helical" evidence="6">
    <location>
        <begin position="12"/>
        <end position="31"/>
    </location>
</feature>
<sequence>MASRRPTITPSSLVYLFFFFIFFFLSSFTSASRPVRRGSDKVRLDLYYESLCPYSAGFIVNYLAELFEDDGDLLSIVDLHLYPWGNAMIRGNDTFVCQHGPAECLLNTVEACAIDAWPKLKEHFTFIYCVESLVYERKYSQWESCYEKLDLDSKPVSNCLKSGYGKELELKYAGETNALQPPHEYVPWVVVDGQPLYEDYENFVSYICKAYKGTAAPKACSKSSHYDIESHNTRPTGPLRNMDPVISPSTEQVRSLISSWVQQITSIASFLLDLSAAAVIQ</sequence>
<dbReference type="GO" id="GO:0005576">
    <property type="term" value="C:extracellular region"/>
    <property type="evidence" value="ECO:0007669"/>
    <property type="project" value="UniProtKB-SubCell"/>
</dbReference>
<keyword evidence="6" id="KW-0812">Transmembrane</keyword>
<evidence type="ECO:0000256" key="5">
    <source>
        <dbReference type="ARBA" id="ARBA00023180"/>
    </source>
</evidence>
<dbReference type="Pfam" id="PF03227">
    <property type="entry name" value="GILT"/>
    <property type="match status" value="1"/>
</dbReference>
<evidence type="ECO:0000256" key="2">
    <source>
        <dbReference type="ARBA" id="ARBA00005679"/>
    </source>
</evidence>
<proteinExistence type="inferred from homology"/>
<organism evidence="7">
    <name type="scientific">Rhizophora mucronata</name>
    <name type="common">Asiatic mangrove</name>
    <dbReference type="NCBI Taxonomy" id="61149"/>
    <lineage>
        <taxon>Eukaryota</taxon>
        <taxon>Viridiplantae</taxon>
        <taxon>Streptophyta</taxon>
        <taxon>Embryophyta</taxon>
        <taxon>Tracheophyta</taxon>
        <taxon>Spermatophyta</taxon>
        <taxon>Magnoliopsida</taxon>
        <taxon>eudicotyledons</taxon>
        <taxon>Gunneridae</taxon>
        <taxon>Pentapetalae</taxon>
        <taxon>rosids</taxon>
        <taxon>fabids</taxon>
        <taxon>Malpighiales</taxon>
        <taxon>Rhizophoraceae</taxon>
        <taxon>Rhizophora</taxon>
    </lineage>
</organism>
<keyword evidence="5" id="KW-0325">Glycoprotein</keyword>
<comment type="similarity">
    <text evidence="2">Belongs to the GILT family.</text>
</comment>
<evidence type="ECO:0000313" key="7">
    <source>
        <dbReference type="EMBL" id="MBW85544.1"/>
    </source>
</evidence>
<name>A0A2P2IWF6_RHIMU</name>